<evidence type="ECO:0000313" key="2">
    <source>
        <dbReference type="EMBL" id="MET3660094.1"/>
    </source>
</evidence>
<dbReference type="Proteomes" id="UP001549143">
    <property type="component" value="Unassembled WGS sequence"/>
</dbReference>
<dbReference type="RefSeq" id="WP_378226746.1">
    <property type="nucleotide sequence ID" value="NZ_JBHRZP010000013.1"/>
</dbReference>
<dbReference type="InterPro" id="IPR007024">
    <property type="entry name" value="BLUF_domain"/>
</dbReference>
<dbReference type="Pfam" id="PF04940">
    <property type="entry name" value="BLUF"/>
    <property type="match status" value="1"/>
</dbReference>
<gene>
    <name evidence="2" type="ORF">ABID44_000394</name>
</gene>
<feature type="domain" description="BLUF" evidence="1">
    <location>
        <begin position="11"/>
        <end position="102"/>
    </location>
</feature>
<evidence type="ECO:0000313" key="3">
    <source>
        <dbReference type="Proteomes" id="UP001549143"/>
    </source>
</evidence>
<protein>
    <recommendedName>
        <fullName evidence="1">BLUF domain-containing protein</fullName>
    </recommendedName>
</protein>
<dbReference type="EMBL" id="JBEPMN010000001">
    <property type="protein sequence ID" value="MET3660094.1"/>
    <property type="molecule type" value="Genomic_DNA"/>
</dbReference>
<sequence>MIQTERPVRMLIRLTYTSTFRPHITDADIDGITEKAAAFNRRHSITGILAVEGERVCQILEGPREAVEQLFESIQRDQRHYGVVELDISTIEKPAFEDWGMVRRPMVDIVTLAFSL</sequence>
<proteinExistence type="predicted"/>
<name>A0ABV2KJ32_9HYPH</name>
<keyword evidence="3" id="KW-1185">Reference proteome</keyword>
<evidence type="ECO:0000259" key="1">
    <source>
        <dbReference type="PROSITE" id="PS50925"/>
    </source>
</evidence>
<organism evidence="2 3">
    <name type="scientific">Aquamicrobium ahrensii</name>
    <dbReference type="NCBI Taxonomy" id="469551"/>
    <lineage>
        <taxon>Bacteria</taxon>
        <taxon>Pseudomonadati</taxon>
        <taxon>Pseudomonadota</taxon>
        <taxon>Alphaproteobacteria</taxon>
        <taxon>Hyphomicrobiales</taxon>
        <taxon>Phyllobacteriaceae</taxon>
        <taxon>Aquamicrobium</taxon>
    </lineage>
</organism>
<accession>A0ABV2KJ32</accession>
<dbReference type="PROSITE" id="PS50925">
    <property type="entry name" value="BLUF"/>
    <property type="match status" value="1"/>
</dbReference>
<dbReference type="SMART" id="SM01034">
    <property type="entry name" value="BLUF"/>
    <property type="match status" value="1"/>
</dbReference>
<comment type="caution">
    <text evidence="2">The sequence shown here is derived from an EMBL/GenBank/DDBJ whole genome shotgun (WGS) entry which is preliminary data.</text>
</comment>
<dbReference type="InterPro" id="IPR036046">
    <property type="entry name" value="Acylphosphatase-like_dom_sf"/>
</dbReference>
<reference evidence="2 3" key="1">
    <citation type="submission" date="2024-06" db="EMBL/GenBank/DDBJ databases">
        <title>Genomic Encyclopedia of Type Strains, Phase IV (KMG-IV): sequencing the most valuable type-strain genomes for metagenomic binning, comparative biology and taxonomic classification.</title>
        <authorList>
            <person name="Goeker M."/>
        </authorList>
    </citation>
    <scope>NUCLEOTIDE SEQUENCE [LARGE SCALE GENOMIC DNA]</scope>
    <source>
        <strain evidence="2 3">DSM 19730</strain>
    </source>
</reference>
<dbReference type="SUPFAM" id="SSF54975">
    <property type="entry name" value="Acylphosphatase/BLUF domain-like"/>
    <property type="match status" value="1"/>
</dbReference>
<dbReference type="Gene3D" id="3.30.70.100">
    <property type="match status" value="1"/>
</dbReference>